<keyword evidence="2" id="KW-1185">Reference proteome</keyword>
<sequence length="80" mass="8826">MRHLFSSPFRTPTEQAAFDHEEVARAFIARLTGLVDELDHASGTLRTDAPATARHLSLVSQQMASLALTALETWPKIPRA</sequence>
<evidence type="ECO:0000313" key="2">
    <source>
        <dbReference type="Proteomes" id="UP001319861"/>
    </source>
</evidence>
<gene>
    <name evidence="1" type="ORF">SCMU_22800</name>
</gene>
<dbReference type="EMBL" id="AP024525">
    <property type="protein sequence ID" value="BCT76438.1"/>
    <property type="molecule type" value="Genomic_DNA"/>
</dbReference>
<organism evidence="1 2">
    <name type="scientific">Sinomonas cyclohexanicum</name>
    <name type="common">Corynebacterium cyclohexanicum</name>
    <dbReference type="NCBI Taxonomy" id="322009"/>
    <lineage>
        <taxon>Bacteria</taxon>
        <taxon>Bacillati</taxon>
        <taxon>Actinomycetota</taxon>
        <taxon>Actinomycetes</taxon>
        <taxon>Micrococcales</taxon>
        <taxon>Micrococcaceae</taxon>
        <taxon>Sinomonas</taxon>
    </lineage>
</organism>
<protein>
    <submittedName>
        <fullName evidence="1">Uncharacterized protein</fullName>
    </submittedName>
</protein>
<reference evidence="1 2" key="1">
    <citation type="journal article" date="2021" name="J. Biosci. Bioeng.">
        <title>Identification and characterization of a chc gene cluster responsible for the aromatization pathway of cyclohexanecarboxylate degradation in Sinomonas cyclohexanicum ATCC 51369.</title>
        <authorList>
            <person name="Yamamoto T."/>
            <person name="Hasegawa Y."/>
            <person name="Lau P.C.K."/>
            <person name="Iwaki H."/>
        </authorList>
    </citation>
    <scope>NUCLEOTIDE SEQUENCE [LARGE SCALE GENOMIC DNA]</scope>
    <source>
        <strain evidence="1 2">ATCC 51369</strain>
    </source>
</reference>
<accession>A0ABM7PVY3</accession>
<proteinExistence type="predicted"/>
<evidence type="ECO:0000313" key="1">
    <source>
        <dbReference type="EMBL" id="BCT76438.1"/>
    </source>
</evidence>
<dbReference type="Proteomes" id="UP001319861">
    <property type="component" value="Chromosome"/>
</dbReference>
<name>A0ABM7PVY3_SINCY</name>
<dbReference type="RefSeq" id="WP_229229265.1">
    <property type="nucleotide sequence ID" value="NZ_AP024525.1"/>
</dbReference>